<evidence type="ECO:0000313" key="2">
    <source>
        <dbReference type="EMBL" id="MFO7190999.1"/>
    </source>
</evidence>
<evidence type="ECO:0000313" key="3">
    <source>
        <dbReference type="Proteomes" id="UP000249324"/>
    </source>
</evidence>
<comment type="caution">
    <text evidence="2">The sequence shown here is derived from an EMBL/GenBank/DDBJ whole genome shotgun (WGS) entry which is preliminary data.</text>
</comment>
<dbReference type="AlphaFoldDB" id="A0ABD6FD21"/>
<feature type="region of interest" description="Disordered" evidence="1">
    <location>
        <begin position="1"/>
        <end position="22"/>
    </location>
</feature>
<organism evidence="2 3">
    <name type="scientific">Thermocrispum agreste</name>
    <dbReference type="NCBI Taxonomy" id="37925"/>
    <lineage>
        <taxon>Bacteria</taxon>
        <taxon>Bacillati</taxon>
        <taxon>Actinomycetota</taxon>
        <taxon>Actinomycetes</taxon>
        <taxon>Pseudonocardiales</taxon>
        <taxon>Pseudonocardiaceae</taxon>
        <taxon>Thermocrispum</taxon>
    </lineage>
</organism>
<gene>
    <name evidence="2" type="ORF">DIU77_001990</name>
</gene>
<proteinExistence type="predicted"/>
<reference evidence="2 3" key="1">
    <citation type="journal article" date="2021" name="BMC Genomics">
        <title>Genome-resolved metagenome and metatranscriptome analyses of thermophilic composting reveal key bacterial players and their metabolic interactions.</title>
        <authorList>
            <person name="Braga L.P.P."/>
            <person name="Pereira R.V."/>
            <person name="Martins L.F."/>
            <person name="Moura L.M.S."/>
            <person name="Sanchez F.B."/>
            <person name="Patane J.S.L."/>
            <person name="da Silva A.M."/>
            <person name="Setubal J.C."/>
        </authorList>
    </citation>
    <scope>NUCLEOTIDE SEQUENCE [LARGE SCALE GENOMIC DNA]</scope>
    <source>
        <strain evidence="2">ZC4RG45</strain>
    </source>
</reference>
<name>A0ABD6FD21_9PSEU</name>
<protein>
    <submittedName>
        <fullName evidence="2">Uncharacterized protein</fullName>
    </submittedName>
</protein>
<dbReference type="EMBL" id="QGUI02000011">
    <property type="protein sequence ID" value="MFO7190999.1"/>
    <property type="molecule type" value="Genomic_DNA"/>
</dbReference>
<sequence length="386" mass="41811">MTSPSAGCPASPTDHRPSGRRRHVRRLIHNPAENWGNSGIFGGVIHNFANAANRALPAETIKDMEHRRSRTVSIPPEIAPDGVAPVTALLRAGISHSMITRRCRAGGPWRRLLPGVVMLANSEPTRKQLLRAAITYAGPRAVITGVDALNAYGVQLPAPHTVRLLVPVEQRLAPKEFVTVERTTRMPKPIMRDGLPFAPPSRAAVDVARGTSNIALLRSALALPVMHGLCDHDSLQRELEAGNQRGTAAVRLALRQLDVTATSALHSNAAALLQHAPLPPPQWNVTIQDCRRRPLGYADAWWDEIGLAWQFEPAVPESATPAHGHLALTAAKVIVVRTPAADVRAALDDFSLRDMIVRELAAAFAEAGTRERPRVEARCLSVPYTA</sequence>
<evidence type="ECO:0000256" key="1">
    <source>
        <dbReference type="SAM" id="MobiDB-lite"/>
    </source>
</evidence>
<accession>A0ABD6FD21</accession>
<dbReference type="Proteomes" id="UP000249324">
    <property type="component" value="Unassembled WGS sequence"/>
</dbReference>